<dbReference type="InterPro" id="IPR052709">
    <property type="entry name" value="Transposase-MT_Hybrid"/>
</dbReference>
<sequence>MLKEVYGNECLARSRTQVFECFKRFKEGRETTEDDPRPGRPSTSVTDENIEKIGKLIRNDRRLSIRGLAEITGIDKECLPQILHESFNIRKVCEKMMPKLLTPEQKESRMNNYADILNIDTDPGLLYMFLHFQLILNEIGGTFLGGVNPKAFFFVINDLQKAKTKIVCSYVTLCDLVTPSLESICSKTHETVLYRLHHRHLKP</sequence>
<evidence type="ECO:0000313" key="2">
    <source>
        <dbReference type="Proteomes" id="UP001162162"/>
    </source>
</evidence>
<evidence type="ECO:0000313" key="1">
    <source>
        <dbReference type="EMBL" id="KAJ8959242.1"/>
    </source>
</evidence>
<dbReference type="EMBL" id="JAPWTK010000014">
    <property type="protein sequence ID" value="KAJ8959242.1"/>
    <property type="molecule type" value="Genomic_DNA"/>
</dbReference>
<dbReference type="PANTHER" id="PTHR46060:SF1">
    <property type="entry name" value="MARINER MOS1 TRANSPOSASE-LIKE PROTEIN"/>
    <property type="match status" value="1"/>
</dbReference>
<keyword evidence="2" id="KW-1185">Reference proteome</keyword>
<evidence type="ECO:0008006" key="3">
    <source>
        <dbReference type="Google" id="ProtNLM"/>
    </source>
</evidence>
<accession>A0AAV8Z7P6</accession>
<name>A0AAV8Z7P6_9CUCU</name>
<gene>
    <name evidence="1" type="ORF">NQ318_022505</name>
</gene>
<reference evidence="1" key="1">
    <citation type="journal article" date="2023" name="Insect Mol. Biol.">
        <title>Genome sequencing provides insights into the evolution of gene families encoding plant cell wall-degrading enzymes in longhorned beetles.</title>
        <authorList>
            <person name="Shin N.R."/>
            <person name="Okamura Y."/>
            <person name="Kirsch R."/>
            <person name="Pauchet Y."/>
        </authorList>
    </citation>
    <scope>NUCLEOTIDE SEQUENCE</scope>
    <source>
        <strain evidence="1">AMC_N1</strain>
    </source>
</reference>
<dbReference type="PANTHER" id="PTHR46060">
    <property type="entry name" value="MARINER MOS1 TRANSPOSASE-LIKE PROTEIN"/>
    <property type="match status" value="1"/>
</dbReference>
<dbReference type="Proteomes" id="UP001162162">
    <property type="component" value="Unassembled WGS sequence"/>
</dbReference>
<proteinExistence type="predicted"/>
<organism evidence="1 2">
    <name type="scientific">Aromia moschata</name>
    <dbReference type="NCBI Taxonomy" id="1265417"/>
    <lineage>
        <taxon>Eukaryota</taxon>
        <taxon>Metazoa</taxon>
        <taxon>Ecdysozoa</taxon>
        <taxon>Arthropoda</taxon>
        <taxon>Hexapoda</taxon>
        <taxon>Insecta</taxon>
        <taxon>Pterygota</taxon>
        <taxon>Neoptera</taxon>
        <taxon>Endopterygota</taxon>
        <taxon>Coleoptera</taxon>
        <taxon>Polyphaga</taxon>
        <taxon>Cucujiformia</taxon>
        <taxon>Chrysomeloidea</taxon>
        <taxon>Cerambycidae</taxon>
        <taxon>Cerambycinae</taxon>
        <taxon>Callichromatini</taxon>
        <taxon>Aromia</taxon>
    </lineage>
</organism>
<protein>
    <recommendedName>
        <fullName evidence="3">Mos1 transposase HTH domain-containing protein</fullName>
    </recommendedName>
</protein>
<dbReference type="AlphaFoldDB" id="A0AAV8Z7P6"/>
<comment type="caution">
    <text evidence="1">The sequence shown here is derived from an EMBL/GenBank/DDBJ whole genome shotgun (WGS) entry which is preliminary data.</text>
</comment>